<evidence type="ECO:0000256" key="4">
    <source>
        <dbReference type="SAM" id="Phobius"/>
    </source>
</evidence>
<evidence type="ECO:0000256" key="1">
    <source>
        <dbReference type="ARBA" id="ARBA00022741"/>
    </source>
</evidence>
<keyword evidence="7" id="KW-1185">Reference proteome</keyword>
<organism evidence="6 7">
    <name type="scientific">Leeuwenhoekiella polynyae</name>
    <dbReference type="NCBI Taxonomy" id="1550906"/>
    <lineage>
        <taxon>Bacteria</taxon>
        <taxon>Pseudomonadati</taxon>
        <taxon>Bacteroidota</taxon>
        <taxon>Flavobacteriia</taxon>
        <taxon>Flavobacteriales</taxon>
        <taxon>Flavobacteriaceae</taxon>
        <taxon>Leeuwenhoekiella</taxon>
    </lineage>
</organism>
<feature type="domain" description="Carboxyltransferase" evidence="5">
    <location>
        <begin position="5"/>
        <end position="206"/>
    </location>
</feature>
<dbReference type="InterPro" id="IPR003833">
    <property type="entry name" value="CT_C_D"/>
</dbReference>
<keyword evidence="4" id="KW-0812">Transmembrane</keyword>
<dbReference type="NCBIfam" id="TIGR00370">
    <property type="entry name" value="5-oxoprolinase subunit PxpB"/>
    <property type="match status" value="1"/>
</dbReference>
<dbReference type="EMBL" id="QOVK01000001">
    <property type="protein sequence ID" value="RXG26651.1"/>
    <property type="molecule type" value="Genomic_DNA"/>
</dbReference>
<dbReference type="InterPro" id="IPR029000">
    <property type="entry name" value="Cyclophilin-like_dom_sf"/>
</dbReference>
<reference evidence="6 7" key="1">
    <citation type="submission" date="2018-07" db="EMBL/GenBank/DDBJ databases">
        <title>Leeuwenhoekiella genomics.</title>
        <authorList>
            <person name="Tahon G."/>
            <person name="Willems A."/>
        </authorList>
    </citation>
    <scope>NUCLEOTIDE SEQUENCE [LARGE SCALE GENOMIC DNA]</scope>
    <source>
        <strain evidence="6 7">LMG 29608</strain>
    </source>
</reference>
<gene>
    <name evidence="6" type="ORF">DSM02_651</name>
</gene>
<dbReference type="SMART" id="SM00796">
    <property type="entry name" value="AHS1"/>
    <property type="match status" value="1"/>
</dbReference>
<dbReference type="RefSeq" id="WP_128764282.1">
    <property type="nucleotide sequence ID" value="NZ_JBHUOO010000045.1"/>
</dbReference>
<evidence type="ECO:0000259" key="5">
    <source>
        <dbReference type="SMART" id="SM00796"/>
    </source>
</evidence>
<dbReference type="InterPro" id="IPR010016">
    <property type="entry name" value="PxpB"/>
</dbReference>
<keyword evidence="2" id="KW-0378">Hydrolase</keyword>
<dbReference type="OrthoDB" id="9778567at2"/>
<comment type="caution">
    <text evidence="6">The sequence shown here is derived from an EMBL/GenBank/DDBJ whole genome shotgun (WGS) entry which is preliminary data.</text>
</comment>
<dbReference type="Proteomes" id="UP000289859">
    <property type="component" value="Unassembled WGS sequence"/>
</dbReference>
<sequence>MQIKPSINRLGEKAILLQWDFNIAPENLNWLLSIKQILQKHVIESKVQIINTYNSLLMTYNCSIENIYNDFNALKSYDFTGISYEDFKGKLYKLPVCYDVEFGLDLDELARRNSLTASEIIHLHTQPVYTLYFMGFLPGFLYLGGMKERLKISRKKEPRTSVLKGAVGIAENQTGIYPNSSPAGWQIIGNCPVELFNAHTENPCPFKAGDQIQFYSVSKQEYDKIKQQIKAGKYILKPESHA</sequence>
<dbReference type="Gene3D" id="2.40.100.10">
    <property type="entry name" value="Cyclophilin-like"/>
    <property type="match status" value="1"/>
</dbReference>
<evidence type="ECO:0000313" key="6">
    <source>
        <dbReference type="EMBL" id="RXG26651.1"/>
    </source>
</evidence>
<dbReference type="SUPFAM" id="SSF160467">
    <property type="entry name" value="PH0987 N-terminal domain-like"/>
    <property type="match status" value="1"/>
</dbReference>
<dbReference type="GO" id="GO:0016787">
    <property type="term" value="F:hydrolase activity"/>
    <property type="evidence" value="ECO:0007669"/>
    <property type="project" value="UniProtKB-KW"/>
</dbReference>
<evidence type="ECO:0000313" key="7">
    <source>
        <dbReference type="Proteomes" id="UP000289859"/>
    </source>
</evidence>
<accession>A0A4Q0PJU9</accession>
<name>A0A4Q0PJU9_9FLAO</name>
<keyword evidence="4" id="KW-1133">Transmembrane helix</keyword>
<dbReference type="PANTHER" id="PTHR34698">
    <property type="entry name" value="5-OXOPROLINASE SUBUNIT B"/>
    <property type="match status" value="1"/>
</dbReference>
<dbReference type="AlphaFoldDB" id="A0A4Q0PJU9"/>
<dbReference type="Pfam" id="PF02682">
    <property type="entry name" value="CT_C_D"/>
    <property type="match status" value="1"/>
</dbReference>
<dbReference type="Gene3D" id="3.30.1360.40">
    <property type="match status" value="1"/>
</dbReference>
<keyword evidence="4" id="KW-0472">Membrane</keyword>
<proteinExistence type="predicted"/>
<protein>
    <submittedName>
        <fullName evidence="6">Inhibitor of KinA</fullName>
    </submittedName>
</protein>
<keyword evidence="3" id="KW-0067">ATP-binding</keyword>
<dbReference type="PANTHER" id="PTHR34698:SF2">
    <property type="entry name" value="5-OXOPROLINASE SUBUNIT B"/>
    <property type="match status" value="1"/>
</dbReference>
<evidence type="ECO:0000256" key="2">
    <source>
        <dbReference type="ARBA" id="ARBA00022801"/>
    </source>
</evidence>
<dbReference type="GO" id="GO:0005524">
    <property type="term" value="F:ATP binding"/>
    <property type="evidence" value="ECO:0007669"/>
    <property type="project" value="UniProtKB-KW"/>
</dbReference>
<feature type="transmembrane region" description="Helical" evidence="4">
    <location>
        <begin position="128"/>
        <end position="146"/>
    </location>
</feature>
<keyword evidence="1" id="KW-0547">Nucleotide-binding</keyword>
<evidence type="ECO:0000256" key="3">
    <source>
        <dbReference type="ARBA" id="ARBA00022840"/>
    </source>
</evidence>
<dbReference type="SUPFAM" id="SSF50891">
    <property type="entry name" value="Cyclophilin-like"/>
    <property type="match status" value="1"/>
</dbReference>